<dbReference type="GO" id="GO:0016758">
    <property type="term" value="F:hexosyltransferase activity"/>
    <property type="evidence" value="ECO:0007669"/>
    <property type="project" value="InterPro"/>
</dbReference>
<evidence type="ECO:0000256" key="7">
    <source>
        <dbReference type="ARBA" id="ARBA00022989"/>
    </source>
</evidence>
<proteinExistence type="inferred from homology"/>
<keyword evidence="5" id="KW-0812">Transmembrane</keyword>
<evidence type="ECO:0000256" key="3">
    <source>
        <dbReference type="ARBA" id="ARBA00022676"/>
    </source>
</evidence>
<dbReference type="InterPro" id="IPR002659">
    <property type="entry name" value="Glyco_trans_31"/>
</dbReference>
<keyword evidence="4 11" id="KW-0808">Transferase</keyword>
<comment type="similarity">
    <text evidence="2 10">Belongs to the glycosyltransferase 31 family.</text>
</comment>
<dbReference type="EC" id="2.4.1.-" evidence="10"/>
<keyword evidence="8 10" id="KW-0333">Golgi apparatus</keyword>
<gene>
    <name evidence="11" type="ORF">MEDL_28583</name>
</gene>
<accession>A0A8S3S8Q2</accession>
<evidence type="ECO:0000313" key="11">
    <source>
        <dbReference type="EMBL" id="CAG2214761.1"/>
    </source>
</evidence>
<evidence type="ECO:0000256" key="4">
    <source>
        <dbReference type="ARBA" id="ARBA00022679"/>
    </source>
</evidence>
<evidence type="ECO:0000256" key="1">
    <source>
        <dbReference type="ARBA" id="ARBA00004323"/>
    </source>
</evidence>
<evidence type="ECO:0000256" key="8">
    <source>
        <dbReference type="ARBA" id="ARBA00023034"/>
    </source>
</evidence>
<dbReference type="GO" id="GO:0008194">
    <property type="term" value="F:UDP-glycosyltransferase activity"/>
    <property type="evidence" value="ECO:0007669"/>
    <property type="project" value="TreeGrafter"/>
</dbReference>
<evidence type="ECO:0000256" key="5">
    <source>
        <dbReference type="ARBA" id="ARBA00022692"/>
    </source>
</evidence>
<dbReference type="EMBL" id="CAJPWZ010001422">
    <property type="protein sequence ID" value="CAG2214761.1"/>
    <property type="molecule type" value="Genomic_DNA"/>
</dbReference>
<dbReference type="GO" id="GO:0000139">
    <property type="term" value="C:Golgi membrane"/>
    <property type="evidence" value="ECO:0007669"/>
    <property type="project" value="UniProtKB-SubCell"/>
</dbReference>
<keyword evidence="6" id="KW-0735">Signal-anchor</keyword>
<sequence>MRTLTIFIIGYSEPLQSSIDYESKKYDDILQFDMQDIYDNLVFKTVFSIAWLCDINIQAKFIHFVDDDRMINPQNLLDLAIKSIPLFEMKMVGFKVTSAKPYRNSSSKWYISVNEYEFDFWPPYLIGGTAVTNMMVIKTLKEAIPYSKVIRIEDAYIGILANMLNINLEHNEGFLPVFVPGSKLIDKISSPDYKSYGIMSREWKVINAHFEYQYRE</sequence>
<protein>
    <recommendedName>
        <fullName evidence="10">Hexosyltransferase</fullName>
        <ecNumber evidence="10">2.4.1.-</ecNumber>
    </recommendedName>
</protein>
<dbReference type="AlphaFoldDB" id="A0A8S3S8Q2"/>
<comment type="caution">
    <text evidence="11">The sequence shown here is derived from an EMBL/GenBank/DDBJ whole genome shotgun (WGS) entry which is preliminary data.</text>
</comment>
<keyword evidence="9" id="KW-0472">Membrane</keyword>
<evidence type="ECO:0000256" key="2">
    <source>
        <dbReference type="ARBA" id="ARBA00008661"/>
    </source>
</evidence>
<organism evidence="11 12">
    <name type="scientific">Mytilus edulis</name>
    <name type="common">Blue mussel</name>
    <dbReference type="NCBI Taxonomy" id="6550"/>
    <lineage>
        <taxon>Eukaryota</taxon>
        <taxon>Metazoa</taxon>
        <taxon>Spiralia</taxon>
        <taxon>Lophotrochozoa</taxon>
        <taxon>Mollusca</taxon>
        <taxon>Bivalvia</taxon>
        <taxon>Autobranchia</taxon>
        <taxon>Pteriomorphia</taxon>
        <taxon>Mytilida</taxon>
        <taxon>Mytiloidea</taxon>
        <taxon>Mytilidae</taxon>
        <taxon>Mytilinae</taxon>
        <taxon>Mytilus</taxon>
    </lineage>
</organism>
<evidence type="ECO:0000256" key="10">
    <source>
        <dbReference type="RuleBase" id="RU363063"/>
    </source>
</evidence>
<dbReference type="PANTHER" id="PTHR11214">
    <property type="entry name" value="BETA-1,3-N-ACETYLGLUCOSAMINYLTRANSFERASE"/>
    <property type="match status" value="1"/>
</dbReference>
<dbReference type="OrthoDB" id="6145110at2759"/>
<dbReference type="Pfam" id="PF01762">
    <property type="entry name" value="Galactosyl_T"/>
    <property type="match status" value="1"/>
</dbReference>
<dbReference type="Gene3D" id="3.90.550.50">
    <property type="match status" value="1"/>
</dbReference>
<reference evidence="11" key="1">
    <citation type="submission" date="2021-03" db="EMBL/GenBank/DDBJ databases">
        <authorList>
            <person name="Bekaert M."/>
        </authorList>
    </citation>
    <scope>NUCLEOTIDE SEQUENCE</scope>
</reference>
<name>A0A8S3S8Q2_MYTED</name>
<dbReference type="GO" id="GO:0006493">
    <property type="term" value="P:protein O-linked glycosylation"/>
    <property type="evidence" value="ECO:0007669"/>
    <property type="project" value="TreeGrafter"/>
</dbReference>
<keyword evidence="7" id="KW-1133">Transmembrane helix</keyword>
<evidence type="ECO:0000256" key="9">
    <source>
        <dbReference type="ARBA" id="ARBA00023136"/>
    </source>
</evidence>
<dbReference type="Proteomes" id="UP000683360">
    <property type="component" value="Unassembled WGS sequence"/>
</dbReference>
<evidence type="ECO:0000313" key="12">
    <source>
        <dbReference type="Proteomes" id="UP000683360"/>
    </source>
</evidence>
<keyword evidence="3 10" id="KW-0328">Glycosyltransferase</keyword>
<comment type="subcellular location">
    <subcellularLocation>
        <location evidence="1 10">Golgi apparatus membrane</location>
        <topology evidence="1 10">Single-pass type II membrane protein</topology>
    </subcellularLocation>
</comment>
<evidence type="ECO:0000256" key="6">
    <source>
        <dbReference type="ARBA" id="ARBA00022968"/>
    </source>
</evidence>
<dbReference type="PANTHER" id="PTHR11214:SF349">
    <property type="entry name" value="BETA-1,3-GALACTOSYLTRANSFERASE BRN"/>
    <property type="match status" value="1"/>
</dbReference>
<keyword evidence="12" id="KW-1185">Reference proteome</keyword>